<feature type="transmembrane region" description="Helical" evidence="2">
    <location>
        <begin position="26"/>
        <end position="52"/>
    </location>
</feature>
<dbReference type="Proteomes" id="UP000326287">
    <property type="component" value="Chromosome"/>
</dbReference>
<keyword evidence="2" id="KW-0472">Membrane</keyword>
<dbReference type="KEGG" id="halc:EY643_06860"/>
<dbReference type="AlphaFoldDB" id="A0A5P9NHU0"/>
<feature type="transmembrane region" description="Helical" evidence="2">
    <location>
        <begin position="58"/>
        <end position="77"/>
    </location>
</feature>
<evidence type="ECO:0000313" key="3">
    <source>
        <dbReference type="EMBL" id="QFU75393.1"/>
    </source>
</evidence>
<accession>A0A5P9NHU0</accession>
<keyword evidence="4" id="KW-1185">Reference proteome</keyword>
<evidence type="ECO:0000313" key="4">
    <source>
        <dbReference type="Proteomes" id="UP000326287"/>
    </source>
</evidence>
<feature type="region of interest" description="Disordered" evidence="1">
    <location>
        <begin position="1"/>
        <end position="20"/>
    </location>
</feature>
<name>A0A5P9NHU0_9GAMM</name>
<dbReference type="EMBL" id="CP036422">
    <property type="protein sequence ID" value="QFU75393.1"/>
    <property type="molecule type" value="Genomic_DNA"/>
</dbReference>
<organism evidence="3 4">
    <name type="scientific">Halioglobus maricola</name>
    <dbReference type="NCBI Taxonomy" id="2601894"/>
    <lineage>
        <taxon>Bacteria</taxon>
        <taxon>Pseudomonadati</taxon>
        <taxon>Pseudomonadota</taxon>
        <taxon>Gammaproteobacteria</taxon>
        <taxon>Cellvibrionales</taxon>
        <taxon>Halieaceae</taxon>
        <taxon>Halioglobus</taxon>
    </lineage>
</organism>
<feature type="compositionally biased region" description="Polar residues" evidence="1">
    <location>
        <begin position="1"/>
        <end position="13"/>
    </location>
</feature>
<protein>
    <submittedName>
        <fullName evidence="3">Uncharacterized protein</fullName>
    </submittedName>
</protein>
<dbReference type="RefSeq" id="WP_152661499.1">
    <property type="nucleotide sequence ID" value="NZ_CP036422.1"/>
</dbReference>
<keyword evidence="2" id="KW-1133">Transmembrane helix</keyword>
<evidence type="ECO:0000256" key="2">
    <source>
        <dbReference type="SAM" id="Phobius"/>
    </source>
</evidence>
<proteinExistence type="predicted"/>
<gene>
    <name evidence="3" type="ORF">EY643_06860</name>
</gene>
<evidence type="ECO:0000256" key="1">
    <source>
        <dbReference type="SAM" id="MobiDB-lite"/>
    </source>
</evidence>
<reference evidence="3 4" key="1">
    <citation type="submission" date="2019-02" db="EMBL/GenBank/DDBJ databases">
        <authorList>
            <person name="Li S.-H."/>
        </authorList>
    </citation>
    <scope>NUCLEOTIDE SEQUENCE [LARGE SCALE GENOMIC DNA]</scope>
    <source>
        <strain evidence="3 4">IMCC14385</strain>
    </source>
</reference>
<keyword evidence="2" id="KW-0812">Transmembrane</keyword>
<sequence length="114" mass="13531">MESDTTRTQQSEPAFSRPFAGKPKHYFWVSVAVSSYLSVGIYLFYALVRYYFAGDADVFTWQVFRYALLFWLLYTVFSYRGMMKYDGAYADPDEWVEKEVTVKLLEPKEHRRFG</sequence>
<dbReference type="OrthoDB" id="5747297at2"/>